<feature type="transmembrane region" description="Helical" evidence="6">
    <location>
        <begin position="137"/>
        <end position="154"/>
    </location>
</feature>
<dbReference type="InterPro" id="IPR001182">
    <property type="entry name" value="FtsW/RodA"/>
</dbReference>
<keyword evidence="3" id="KW-0133">Cell shape</keyword>
<sequence>MLQRIRRIDGSIVLILLLLMCVSIFSIYSVTHGRVDLDGTHIRMIQYYVLGFVVFFLLTLFDYRLLVRYGLYIYILGIGILLLVSFFGKVKNGAQGWIGIGELSLQPAELFKLILILFLTTVLVRKQRNPLRFWRDVVPLGLIALAPFALVIIQNDLGNALSYIVILLGLLWIGNIRFLHALIGMVILAGSVLGFILCYVHYHEQTVSFIEQTLGRDHFVRRFDPWLVPDLASSDASYQTKNAKTAIASGGLSGEGYLQGGTVQSDRVPYLYSESIFVQIGEEFGFLGAAALLMLFFILIHRLIVIALECRDRGGPLLIVGIVAMLLYQILENIGAMTGLMPLTGITLPFISYGGTSILINMACMGIAMSVRLYGQDVEDDLPLPLPKLKDETTLFLKS</sequence>
<feature type="transmembrane region" description="Helical" evidence="6">
    <location>
        <begin position="351"/>
        <end position="374"/>
    </location>
</feature>
<evidence type="ECO:0000256" key="1">
    <source>
        <dbReference type="ARBA" id="ARBA00004141"/>
    </source>
</evidence>
<dbReference type="EMBL" id="WHOB01000023">
    <property type="protein sequence ID" value="NOU79302.1"/>
    <property type="molecule type" value="Genomic_DNA"/>
</dbReference>
<dbReference type="PANTHER" id="PTHR30474">
    <property type="entry name" value="CELL CYCLE PROTEIN"/>
    <property type="match status" value="1"/>
</dbReference>
<keyword evidence="8" id="KW-1185">Reference proteome</keyword>
<evidence type="ECO:0000256" key="3">
    <source>
        <dbReference type="ARBA" id="ARBA00022960"/>
    </source>
</evidence>
<accession>A0ABX1YE93</accession>
<proteinExistence type="predicted"/>
<dbReference type="RefSeq" id="WP_171717183.1">
    <property type="nucleotide sequence ID" value="NZ_WHOB01000023.1"/>
</dbReference>
<keyword evidence="5 6" id="KW-0472">Membrane</keyword>
<dbReference type="Pfam" id="PF01098">
    <property type="entry name" value="FTSW_RODA_SPOVE"/>
    <property type="match status" value="1"/>
</dbReference>
<protein>
    <submittedName>
        <fullName evidence="7">Rod shape-determining protein RodA</fullName>
    </submittedName>
</protein>
<reference evidence="7 8" key="1">
    <citation type="submission" date="2019-10" db="EMBL/GenBank/DDBJ databases">
        <title>Description of Paenibacillus terricola sp. nov.</title>
        <authorList>
            <person name="Carlier A."/>
            <person name="Qi S."/>
        </authorList>
    </citation>
    <scope>NUCLEOTIDE SEQUENCE [LARGE SCALE GENOMIC DNA]</scope>
    <source>
        <strain evidence="7 8">LMG 31459</strain>
    </source>
</reference>
<keyword evidence="4 6" id="KW-1133">Transmembrane helix</keyword>
<dbReference type="Proteomes" id="UP000596857">
    <property type="component" value="Unassembled WGS sequence"/>
</dbReference>
<keyword evidence="2 6" id="KW-0812">Transmembrane</keyword>
<evidence type="ECO:0000256" key="4">
    <source>
        <dbReference type="ARBA" id="ARBA00022989"/>
    </source>
</evidence>
<dbReference type="PROSITE" id="PS00428">
    <property type="entry name" value="FTSW_RODA_SPOVE"/>
    <property type="match status" value="1"/>
</dbReference>
<evidence type="ECO:0000256" key="6">
    <source>
        <dbReference type="SAM" id="Phobius"/>
    </source>
</evidence>
<feature type="transmembrane region" description="Helical" evidence="6">
    <location>
        <begin position="284"/>
        <end position="308"/>
    </location>
</feature>
<name>A0ABX1YE93_9BACL</name>
<comment type="caution">
    <text evidence="7">The sequence shown here is derived from an EMBL/GenBank/DDBJ whole genome shotgun (WGS) entry which is preliminary data.</text>
</comment>
<evidence type="ECO:0000313" key="8">
    <source>
        <dbReference type="Proteomes" id="UP000596857"/>
    </source>
</evidence>
<dbReference type="PANTHER" id="PTHR30474:SF1">
    <property type="entry name" value="PEPTIDOGLYCAN GLYCOSYLTRANSFERASE MRDB"/>
    <property type="match status" value="1"/>
</dbReference>
<comment type="subcellular location">
    <subcellularLocation>
        <location evidence="1">Membrane</location>
        <topology evidence="1">Multi-pass membrane protein</topology>
    </subcellularLocation>
</comment>
<feature type="transmembrane region" description="Helical" evidence="6">
    <location>
        <begin position="315"/>
        <end position="331"/>
    </location>
</feature>
<evidence type="ECO:0000256" key="5">
    <source>
        <dbReference type="ARBA" id="ARBA00023136"/>
    </source>
</evidence>
<feature type="transmembrane region" description="Helical" evidence="6">
    <location>
        <begin position="183"/>
        <end position="202"/>
    </location>
</feature>
<feature type="transmembrane region" description="Helical" evidence="6">
    <location>
        <begin position="108"/>
        <end position="125"/>
    </location>
</feature>
<gene>
    <name evidence="7" type="ORF">GC101_10455</name>
</gene>
<feature type="transmembrane region" description="Helical" evidence="6">
    <location>
        <begin position="45"/>
        <end position="63"/>
    </location>
</feature>
<feature type="transmembrane region" description="Helical" evidence="6">
    <location>
        <begin position="160"/>
        <end position="176"/>
    </location>
</feature>
<feature type="transmembrane region" description="Helical" evidence="6">
    <location>
        <begin position="70"/>
        <end position="88"/>
    </location>
</feature>
<dbReference type="InterPro" id="IPR018365">
    <property type="entry name" value="Cell_cycle_FtsW-rel_CS"/>
</dbReference>
<evidence type="ECO:0000256" key="2">
    <source>
        <dbReference type="ARBA" id="ARBA00022692"/>
    </source>
</evidence>
<feature type="transmembrane region" description="Helical" evidence="6">
    <location>
        <begin position="12"/>
        <end position="30"/>
    </location>
</feature>
<evidence type="ECO:0000313" key="7">
    <source>
        <dbReference type="EMBL" id="NOU79302.1"/>
    </source>
</evidence>
<organism evidence="7 8">
    <name type="scientific">Paenibacillus phytohabitans</name>
    <dbReference type="NCBI Taxonomy" id="2654978"/>
    <lineage>
        <taxon>Bacteria</taxon>
        <taxon>Bacillati</taxon>
        <taxon>Bacillota</taxon>
        <taxon>Bacilli</taxon>
        <taxon>Bacillales</taxon>
        <taxon>Paenibacillaceae</taxon>
        <taxon>Paenibacillus</taxon>
    </lineage>
</organism>